<evidence type="ECO:0000313" key="3">
    <source>
        <dbReference type="Proteomes" id="UP000265515"/>
    </source>
</evidence>
<name>A0A388L1A6_CHABU</name>
<gene>
    <name evidence="2" type="ORF">CBR_g21252</name>
</gene>
<dbReference type="AlphaFoldDB" id="A0A388L1A6"/>
<dbReference type="PANTHER" id="PTHR36392">
    <property type="entry name" value="TRANSMEMBRANE PROTEIN"/>
    <property type="match status" value="1"/>
</dbReference>
<dbReference type="PANTHER" id="PTHR36392:SF1">
    <property type="entry name" value="TRANSMEMBRANE PROTEIN"/>
    <property type="match status" value="1"/>
</dbReference>
<keyword evidence="1" id="KW-0732">Signal</keyword>
<evidence type="ECO:0000313" key="2">
    <source>
        <dbReference type="EMBL" id="GBG76012.1"/>
    </source>
</evidence>
<keyword evidence="3" id="KW-1185">Reference proteome</keyword>
<evidence type="ECO:0000256" key="1">
    <source>
        <dbReference type="SAM" id="SignalP"/>
    </source>
</evidence>
<comment type="caution">
    <text evidence="2">The sequence shown here is derived from an EMBL/GenBank/DDBJ whole genome shotgun (WGS) entry which is preliminary data.</text>
</comment>
<dbReference type="Proteomes" id="UP000265515">
    <property type="component" value="Unassembled WGS sequence"/>
</dbReference>
<evidence type="ECO:0008006" key="4">
    <source>
        <dbReference type="Google" id="ProtNLM"/>
    </source>
</evidence>
<dbReference type="OMA" id="HRTRPLK"/>
<dbReference type="EMBL" id="BFEA01000235">
    <property type="protein sequence ID" value="GBG76012.1"/>
    <property type="molecule type" value="Genomic_DNA"/>
</dbReference>
<organism evidence="2 3">
    <name type="scientific">Chara braunii</name>
    <name type="common">Braun's stonewort</name>
    <dbReference type="NCBI Taxonomy" id="69332"/>
    <lineage>
        <taxon>Eukaryota</taxon>
        <taxon>Viridiplantae</taxon>
        <taxon>Streptophyta</taxon>
        <taxon>Charophyceae</taxon>
        <taxon>Charales</taxon>
        <taxon>Characeae</taxon>
        <taxon>Chara</taxon>
    </lineage>
</organism>
<feature type="chain" id="PRO_5017452265" description="Secreted protein" evidence="1">
    <location>
        <begin position="23"/>
        <end position="66"/>
    </location>
</feature>
<proteinExistence type="predicted"/>
<accession>A0A388L1A6</accession>
<protein>
    <recommendedName>
        <fullName evidence="4">Secreted protein</fullName>
    </recommendedName>
</protein>
<feature type="signal peptide" evidence="1">
    <location>
        <begin position="1"/>
        <end position="22"/>
    </location>
</feature>
<dbReference type="Gramene" id="GBG76012">
    <property type="protein sequence ID" value="GBG76012"/>
    <property type="gene ID" value="CBR_g21252"/>
</dbReference>
<reference evidence="2 3" key="1">
    <citation type="journal article" date="2018" name="Cell">
        <title>The Chara Genome: Secondary Complexity and Implications for Plant Terrestrialization.</title>
        <authorList>
            <person name="Nishiyama T."/>
            <person name="Sakayama H."/>
            <person name="Vries J.D."/>
            <person name="Buschmann H."/>
            <person name="Saint-Marcoux D."/>
            <person name="Ullrich K.K."/>
            <person name="Haas F.B."/>
            <person name="Vanderstraeten L."/>
            <person name="Becker D."/>
            <person name="Lang D."/>
            <person name="Vosolsobe S."/>
            <person name="Rombauts S."/>
            <person name="Wilhelmsson P.K.I."/>
            <person name="Janitza P."/>
            <person name="Kern R."/>
            <person name="Heyl A."/>
            <person name="Rumpler F."/>
            <person name="Villalobos L.I.A.C."/>
            <person name="Clay J.M."/>
            <person name="Skokan R."/>
            <person name="Toyoda A."/>
            <person name="Suzuki Y."/>
            <person name="Kagoshima H."/>
            <person name="Schijlen E."/>
            <person name="Tajeshwar N."/>
            <person name="Catarino B."/>
            <person name="Hetherington A.J."/>
            <person name="Saltykova A."/>
            <person name="Bonnot C."/>
            <person name="Breuninger H."/>
            <person name="Symeonidi A."/>
            <person name="Radhakrishnan G.V."/>
            <person name="Van Nieuwerburgh F."/>
            <person name="Deforce D."/>
            <person name="Chang C."/>
            <person name="Karol K.G."/>
            <person name="Hedrich R."/>
            <person name="Ulvskov P."/>
            <person name="Glockner G."/>
            <person name="Delwiche C.F."/>
            <person name="Petrasek J."/>
            <person name="Van de Peer Y."/>
            <person name="Friml J."/>
            <person name="Beilby M."/>
            <person name="Dolan L."/>
            <person name="Kohara Y."/>
            <person name="Sugano S."/>
            <person name="Fujiyama A."/>
            <person name="Delaux P.-M."/>
            <person name="Quint M."/>
            <person name="TheiBen G."/>
            <person name="Hagemann M."/>
            <person name="Harholt J."/>
            <person name="Dunand C."/>
            <person name="Zachgo S."/>
            <person name="Langdale J."/>
            <person name="Maumus F."/>
            <person name="Straeten D.V.D."/>
            <person name="Gould S.B."/>
            <person name="Rensing S.A."/>
        </authorList>
    </citation>
    <scope>NUCLEOTIDE SEQUENCE [LARGE SCALE GENOMIC DNA]</scope>
    <source>
        <strain evidence="2 3">S276</strain>
    </source>
</reference>
<sequence>MPHNKRPFFTAVSLLSLNAVLCCSVGPVYDFICNLSYWEHRREQRRMERMKALSMRSVPSLQSSND</sequence>
<dbReference type="OrthoDB" id="1927154at2759"/>